<gene>
    <name evidence="1" type="ORF">P691DRAFT_842355</name>
</gene>
<dbReference type="AlphaFoldDB" id="A0A9P6BXV5"/>
<accession>A0A9P6BXV5</accession>
<proteinExistence type="predicted"/>
<dbReference type="InterPro" id="IPR036047">
    <property type="entry name" value="F-box-like_dom_sf"/>
</dbReference>
<dbReference type="Proteomes" id="UP000807342">
    <property type="component" value="Unassembled WGS sequence"/>
</dbReference>
<comment type="caution">
    <text evidence="1">The sequence shown here is derived from an EMBL/GenBank/DDBJ whole genome shotgun (WGS) entry which is preliminary data.</text>
</comment>
<organism evidence="1 2">
    <name type="scientific">Macrolepiota fuliginosa MF-IS2</name>
    <dbReference type="NCBI Taxonomy" id="1400762"/>
    <lineage>
        <taxon>Eukaryota</taxon>
        <taxon>Fungi</taxon>
        <taxon>Dikarya</taxon>
        <taxon>Basidiomycota</taxon>
        <taxon>Agaricomycotina</taxon>
        <taxon>Agaricomycetes</taxon>
        <taxon>Agaricomycetidae</taxon>
        <taxon>Agaricales</taxon>
        <taxon>Agaricineae</taxon>
        <taxon>Agaricaceae</taxon>
        <taxon>Macrolepiota</taxon>
    </lineage>
</organism>
<reference evidence="1" key="1">
    <citation type="submission" date="2020-11" db="EMBL/GenBank/DDBJ databases">
        <authorList>
            <consortium name="DOE Joint Genome Institute"/>
            <person name="Ahrendt S."/>
            <person name="Riley R."/>
            <person name="Andreopoulos W."/>
            <person name="Labutti K."/>
            <person name="Pangilinan J."/>
            <person name="Ruiz-Duenas F.J."/>
            <person name="Barrasa J.M."/>
            <person name="Sanchez-Garcia M."/>
            <person name="Camarero S."/>
            <person name="Miyauchi S."/>
            <person name="Serrano A."/>
            <person name="Linde D."/>
            <person name="Babiker R."/>
            <person name="Drula E."/>
            <person name="Ayuso-Fernandez I."/>
            <person name="Pacheco R."/>
            <person name="Padilla G."/>
            <person name="Ferreira P."/>
            <person name="Barriuso J."/>
            <person name="Kellner H."/>
            <person name="Castanera R."/>
            <person name="Alfaro M."/>
            <person name="Ramirez L."/>
            <person name="Pisabarro A.G."/>
            <person name="Kuo A."/>
            <person name="Tritt A."/>
            <person name="Lipzen A."/>
            <person name="He G."/>
            <person name="Yan M."/>
            <person name="Ng V."/>
            <person name="Cullen D."/>
            <person name="Martin F."/>
            <person name="Rosso M.-N."/>
            <person name="Henrissat B."/>
            <person name="Hibbett D."/>
            <person name="Martinez A.T."/>
            <person name="Grigoriev I.V."/>
        </authorList>
    </citation>
    <scope>NUCLEOTIDE SEQUENCE</scope>
    <source>
        <strain evidence="1">MF-IS2</strain>
    </source>
</reference>
<dbReference type="SUPFAM" id="SSF81383">
    <property type="entry name" value="F-box domain"/>
    <property type="match status" value="1"/>
</dbReference>
<keyword evidence="2" id="KW-1185">Reference proteome</keyword>
<name>A0A9P6BXV5_9AGAR</name>
<evidence type="ECO:0000313" key="2">
    <source>
        <dbReference type="Proteomes" id="UP000807342"/>
    </source>
</evidence>
<evidence type="ECO:0000313" key="1">
    <source>
        <dbReference type="EMBL" id="KAF9443512.1"/>
    </source>
</evidence>
<sequence length="405" mass="46042">MALCPVAETIPPEILEEFVRHTVGTTSLRNICFVCKRWRDLSQERLFKRLVVDPLETHDLYKPEYTRLAKYVRDLHIVNLSGSPATTEPPPSMPLGHFTDCADFLCQLSAPRSLQFLHSHLKWEQIPQVLIDAFIVVTSRPSFRCLAVRGMKRFPVPLFVRGPNVQLDIRGIQHSFFDDIVVGSSLKYLSLGDEDSIRTFLSYCLPRPKVSAQWFRTLSMLSLRFREFNPTAGAVVQVVGGRLEELKIDATLNFGRGGYLLPQQSLRALTRLKRLTIVLRVQRMPGEDIQETATGCLSQFLPLLPSPQTLTDFFFDCRFPLMSEIATSQRYGWDVTEIANHTETLFLNQPYALKIVVIIVHLFGCDETPDSFPTINGAVWVDALDRLRDEGVIAYTLITDPTTRK</sequence>
<evidence type="ECO:0008006" key="3">
    <source>
        <dbReference type="Google" id="ProtNLM"/>
    </source>
</evidence>
<dbReference type="EMBL" id="MU151466">
    <property type="protein sequence ID" value="KAF9443512.1"/>
    <property type="molecule type" value="Genomic_DNA"/>
</dbReference>
<protein>
    <recommendedName>
        <fullName evidence="3">F-box domain-containing protein</fullName>
    </recommendedName>
</protein>